<sequence length="352" mass="39343">MTGFQSHVSKESERLSRTLTLKRFVKWVMVHLELFTTEKREDLRTEAIKLAELHHPNFGAFYGVVLSGPGGSVATKDKKKLCFNLMSQPMEVEIAKKAGAEDYTSSNMRHSVEHIEIESDSDRQFILHESAHGSSSPYKMTLSNDVLPVLRLYTGMYTWRGGGYLFSMHEILHNMVKCGYENVEKHTKGQGKKALVDVVALVVLLIYGRRNLQISNFYIRVSLQAIGDATESSSRRSKRSVQHNRPGSQILHTPMHVLVLLSPEMVPASMTLTVKIGATQPRVPVPAEGSARNVRRRVVTDMPLSNSAHGVASTREGSTFVHTEGQGESLLLKSYNFEFTKSVFALAVSIWI</sequence>
<evidence type="ECO:0000313" key="1">
    <source>
        <dbReference type="EMBL" id="PWA58757.1"/>
    </source>
</evidence>
<gene>
    <name evidence="1" type="ORF">CTI12_AA397040</name>
</gene>
<comment type="caution">
    <text evidence="1">The sequence shown here is derived from an EMBL/GenBank/DDBJ whole genome shotgun (WGS) entry which is preliminary data.</text>
</comment>
<accession>A0A2U1MBZ8</accession>
<dbReference type="EMBL" id="PKPP01005801">
    <property type="protein sequence ID" value="PWA58757.1"/>
    <property type="molecule type" value="Genomic_DNA"/>
</dbReference>
<dbReference type="STRING" id="35608.A0A2U1MBZ8"/>
<name>A0A2U1MBZ8_ARTAN</name>
<keyword evidence="2" id="KW-1185">Reference proteome</keyword>
<evidence type="ECO:0000313" key="2">
    <source>
        <dbReference type="Proteomes" id="UP000245207"/>
    </source>
</evidence>
<dbReference type="Proteomes" id="UP000245207">
    <property type="component" value="Unassembled WGS sequence"/>
</dbReference>
<reference evidence="1 2" key="1">
    <citation type="journal article" date="2018" name="Mol. Plant">
        <title>The genome of Artemisia annua provides insight into the evolution of Asteraceae family and artemisinin biosynthesis.</title>
        <authorList>
            <person name="Shen Q."/>
            <person name="Zhang L."/>
            <person name="Liao Z."/>
            <person name="Wang S."/>
            <person name="Yan T."/>
            <person name="Shi P."/>
            <person name="Liu M."/>
            <person name="Fu X."/>
            <person name="Pan Q."/>
            <person name="Wang Y."/>
            <person name="Lv Z."/>
            <person name="Lu X."/>
            <person name="Zhang F."/>
            <person name="Jiang W."/>
            <person name="Ma Y."/>
            <person name="Chen M."/>
            <person name="Hao X."/>
            <person name="Li L."/>
            <person name="Tang Y."/>
            <person name="Lv G."/>
            <person name="Zhou Y."/>
            <person name="Sun X."/>
            <person name="Brodelius P.E."/>
            <person name="Rose J.K.C."/>
            <person name="Tang K."/>
        </authorList>
    </citation>
    <scope>NUCLEOTIDE SEQUENCE [LARGE SCALE GENOMIC DNA]</scope>
    <source>
        <strain evidence="2">cv. Huhao1</strain>
        <tissue evidence="1">Leaf</tissue>
    </source>
</reference>
<proteinExistence type="predicted"/>
<dbReference type="AlphaFoldDB" id="A0A2U1MBZ8"/>
<protein>
    <submittedName>
        <fullName evidence="1">Uncharacterized protein</fullName>
    </submittedName>
</protein>
<organism evidence="1 2">
    <name type="scientific">Artemisia annua</name>
    <name type="common">Sweet wormwood</name>
    <dbReference type="NCBI Taxonomy" id="35608"/>
    <lineage>
        <taxon>Eukaryota</taxon>
        <taxon>Viridiplantae</taxon>
        <taxon>Streptophyta</taxon>
        <taxon>Embryophyta</taxon>
        <taxon>Tracheophyta</taxon>
        <taxon>Spermatophyta</taxon>
        <taxon>Magnoliopsida</taxon>
        <taxon>eudicotyledons</taxon>
        <taxon>Gunneridae</taxon>
        <taxon>Pentapetalae</taxon>
        <taxon>asterids</taxon>
        <taxon>campanulids</taxon>
        <taxon>Asterales</taxon>
        <taxon>Asteraceae</taxon>
        <taxon>Asteroideae</taxon>
        <taxon>Anthemideae</taxon>
        <taxon>Artemisiinae</taxon>
        <taxon>Artemisia</taxon>
    </lineage>
</organism>